<evidence type="ECO:0000313" key="2">
    <source>
        <dbReference type="EMBL" id="RZU49134.1"/>
    </source>
</evidence>
<sequence length="288" mass="30994">MTDLERAYGRLLRLYPADYRRARGAEMLDVLLSAAEPGRRRPALREQGALVLGALRIRAKAAGRRTTWGSWQVALRAAALTLVLGCVPYLGRDLFDPTVGGRPEVAAMLALLAAAVVLAWRQRFLLAAITTAMAAGLDGVVTGGGQNWRFAVYLLPAVAFLGLLVGRGPVAARPTLLAVLLPLTLLPRLPGYVAYWTLMGSDVTFPLSWVLTLSVPVVAAVWSLVDERVTMAYGLHHLGLVVFLAVSPRVLYGFDPESVPLYPDLMLIVGPLLAAGMAAVLARHRSRV</sequence>
<keyword evidence="1" id="KW-0812">Transmembrane</keyword>
<feature type="transmembrane region" description="Helical" evidence="1">
    <location>
        <begin position="150"/>
        <end position="168"/>
    </location>
</feature>
<dbReference type="EMBL" id="SHKY01000001">
    <property type="protein sequence ID" value="RZU49134.1"/>
    <property type="molecule type" value="Genomic_DNA"/>
</dbReference>
<dbReference type="RefSeq" id="WP_130508262.1">
    <property type="nucleotide sequence ID" value="NZ_SHKY01000001.1"/>
</dbReference>
<accession>A0A4Q7ZFM3</accession>
<organism evidence="2 3">
    <name type="scientific">Krasilnikovia cinnamomea</name>
    <dbReference type="NCBI Taxonomy" id="349313"/>
    <lineage>
        <taxon>Bacteria</taxon>
        <taxon>Bacillati</taxon>
        <taxon>Actinomycetota</taxon>
        <taxon>Actinomycetes</taxon>
        <taxon>Micromonosporales</taxon>
        <taxon>Micromonosporaceae</taxon>
        <taxon>Krasilnikovia</taxon>
    </lineage>
</organism>
<keyword evidence="3" id="KW-1185">Reference proteome</keyword>
<name>A0A4Q7ZFM3_9ACTN</name>
<keyword evidence="1" id="KW-1133">Transmembrane helix</keyword>
<feature type="transmembrane region" description="Helical" evidence="1">
    <location>
        <begin position="232"/>
        <end position="252"/>
    </location>
</feature>
<evidence type="ECO:0000313" key="3">
    <source>
        <dbReference type="Proteomes" id="UP000292564"/>
    </source>
</evidence>
<dbReference type="OrthoDB" id="3406023at2"/>
<dbReference type="Proteomes" id="UP000292564">
    <property type="component" value="Unassembled WGS sequence"/>
</dbReference>
<keyword evidence="1" id="KW-0472">Membrane</keyword>
<comment type="caution">
    <text evidence="2">The sequence shown here is derived from an EMBL/GenBank/DDBJ whole genome shotgun (WGS) entry which is preliminary data.</text>
</comment>
<feature type="transmembrane region" description="Helical" evidence="1">
    <location>
        <begin position="125"/>
        <end position="144"/>
    </location>
</feature>
<gene>
    <name evidence="2" type="ORF">EV385_0869</name>
</gene>
<evidence type="ECO:0000256" key="1">
    <source>
        <dbReference type="SAM" id="Phobius"/>
    </source>
</evidence>
<feature type="transmembrane region" description="Helical" evidence="1">
    <location>
        <begin position="207"/>
        <end position="225"/>
    </location>
</feature>
<protein>
    <submittedName>
        <fullName evidence="2">Uncharacterized protein</fullName>
    </submittedName>
</protein>
<dbReference type="AlphaFoldDB" id="A0A4Q7ZFM3"/>
<feature type="transmembrane region" description="Helical" evidence="1">
    <location>
        <begin position="73"/>
        <end position="91"/>
    </location>
</feature>
<feature type="transmembrane region" description="Helical" evidence="1">
    <location>
        <begin position="175"/>
        <end position="195"/>
    </location>
</feature>
<proteinExistence type="predicted"/>
<reference evidence="2 3" key="1">
    <citation type="submission" date="2019-02" db="EMBL/GenBank/DDBJ databases">
        <title>Sequencing the genomes of 1000 actinobacteria strains.</title>
        <authorList>
            <person name="Klenk H.-P."/>
        </authorList>
    </citation>
    <scope>NUCLEOTIDE SEQUENCE [LARGE SCALE GENOMIC DNA]</scope>
    <source>
        <strain evidence="2 3">DSM 45162</strain>
    </source>
</reference>
<feature type="transmembrane region" description="Helical" evidence="1">
    <location>
        <begin position="264"/>
        <end position="282"/>
    </location>
</feature>
<feature type="transmembrane region" description="Helical" evidence="1">
    <location>
        <begin position="103"/>
        <end position="120"/>
    </location>
</feature>